<dbReference type="GO" id="GO:0006352">
    <property type="term" value="P:DNA-templated transcription initiation"/>
    <property type="evidence" value="ECO:0007669"/>
    <property type="project" value="InterPro"/>
</dbReference>
<evidence type="ECO:0000313" key="7">
    <source>
        <dbReference type="EMBL" id="TWU38608.1"/>
    </source>
</evidence>
<reference evidence="7 8" key="1">
    <citation type="submission" date="2019-02" db="EMBL/GenBank/DDBJ databases">
        <title>Deep-cultivation of Planctomycetes and their phenomic and genomic characterization uncovers novel biology.</title>
        <authorList>
            <person name="Wiegand S."/>
            <person name="Jogler M."/>
            <person name="Boedeker C."/>
            <person name="Pinto D."/>
            <person name="Vollmers J."/>
            <person name="Rivas-Marin E."/>
            <person name="Kohn T."/>
            <person name="Peeters S.H."/>
            <person name="Heuer A."/>
            <person name="Rast P."/>
            <person name="Oberbeckmann S."/>
            <person name="Bunk B."/>
            <person name="Jeske O."/>
            <person name="Meyerdierks A."/>
            <person name="Storesund J.E."/>
            <person name="Kallscheuer N."/>
            <person name="Luecker S."/>
            <person name="Lage O.M."/>
            <person name="Pohl T."/>
            <person name="Merkel B.J."/>
            <person name="Hornburger P."/>
            <person name="Mueller R.-W."/>
            <person name="Bruemmer F."/>
            <person name="Labrenz M."/>
            <person name="Spormann A.M."/>
            <person name="Op Den Camp H."/>
            <person name="Overmann J."/>
            <person name="Amann R."/>
            <person name="Jetten M.S.M."/>
            <person name="Mascher T."/>
            <person name="Medema M.H."/>
            <person name="Devos D.P."/>
            <person name="Kaster A.-K."/>
            <person name="Ovreas L."/>
            <person name="Rohde M."/>
            <person name="Galperin M.Y."/>
            <person name="Jogler C."/>
        </authorList>
    </citation>
    <scope>NUCLEOTIDE SEQUENCE [LARGE SCALE GENOMIC DNA]</scope>
    <source>
        <strain evidence="7 8">Poly41</strain>
    </source>
</reference>
<keyword evidence="8" id="KW-1185">Reference proteome</keyword>
<comment type="caution">
    <text evidence="7">The sequence shown here is derived from an EMBL/GenBank/DDBJ whole genome shotgun (WGS) entry which is preliminary data.</text>
</comment>
<dbReference type="Proteomes" id="UP000319143">
    <property type="component" value="Unassembled WGS sequence"/>
</dbReference>
<dbReference type="Pfam" id="PF04542">
    <property type="entry name" value="Sigma70_r2"/>
    <property type="match status" value="1"/>
</dbReference>
<dbReference type="Gene3D" id="1.10.1740.10">
    <property type="match status" value="1"/>
</dbReference>
<dbReference type="InterPro" id="IPR007627">
    <property type="entry name" value="RNA_pol_sigma70_r2"/>
</dbReference>
<keyword evidence="4" id="KW-0238">DNA-binding</keyword>
<dbReference type="InterPro" id="IPR039425">
    <property type="entry name" value="RNA_pol_sigma-70-like"/>
</dbReference>
<keyword evidence="2" id="KW-0805">Transcription regulation</keyword>
<dbReference type="InterPro" id="IPR036388">
    <property type="entry name" value="WH-like_DNA-bd_sf"/>
</dbReference>
<dbReference type="SUPFAM" id="SSF88659">
    <property type="entry name" value="Sigma3 and sigma4 domains of RNA polymerase sigma factors"/>
    <property type="match status" value="1"/>
</dbReference>
<comment type="similarity">
    <text evidence="1">Belongs to the sigma-70 factor family. ECF subfamily.</text>
</comment>
<accession>A0A5C6DPG1</accession>
<dbReference type="InterPro" id="IPR014284">
    <property type="entry name" value="RNA_pol_sigma-70_dom"/>
</dbReference>
<dbReference type="GO" id="GO:0016987">
    <property type="term" value="F:sigma factor activity"/>
    <property type="evidence" value="ECO:0007669"/>
    <property type="project" value="UniProtKB-KW"/>
</dbReference>
<dbReference type="PANTHER" id="PTHR43133:SF8">
    <property type="entry name" value="RNA POLYMERASE SIGMA FACTOR HI_1459-RELATED"/>
    <property type="match status" value="1"/>
</dbReference>
<evidence type="ECO:0000313" key="8">
    <source>
        <dbReference type="Proteomes" id="UP000319143"/>
    </source>
</evidence>
<dbReference type="InterPro" id="IPR013324">
    <property type="entry name" value="RNA_pol_sigma_r3/r4-like"/>
</dbReference>
<dbReference type="AlphaFoldDB" id="A0A5C6DPG1"/>
<sequence length="209" mass="23742">MAVMTRSPETSDSLLLSVRDTDDRAAWDRFVAIYRPMVYRIGRRAGLQDSDAEDLAQRVMISVAGAIPDWEKDPHQGGFRGWLNRIARNALISMLRSRKLSEANGVIGKGGLPKQLLSPEASDDEIDRIIRQEHHRSRLRWAAEQVRHEFTQPTWRAFWLTTLGEVSVPDAAEQLQISVGSVYAARSRIMRKLQELARDSDLFNAEDCL</sequence>
<gene>
    <name evidence="7" type="primary">sigE_6</name>
    <name evidence="7" type="ORF">Poly41_30850</name>
</gene>
<protein>
    <submittedName>
        <fullName evidence="7">ECF RNA polymerase sigma factor SigE</fullName>
    </submittedName>
</protein>
<dbReference type="NCBIfam" id="TIGR02937">
    <property type="entry name" value="sigma70-ECF"/>
    <property type="match status" value="1"/>
</dbReference>
<evidence type="ECO:0000259" key="6">
    <source>
        <dbReference type="Pfam" id="PF04542"/>
    </source>
</evidence>
<dbReference type="SUPFAM" id="SSF88946">
    <property type="entry name" value="Sigma2 domain of RNA polymerase sigma factors"/>
    <property type="match status" value="1"/>
</dbReference>
<evidence type="ECO:0000256" key="5">
    <source>
        <dbReference type="ARBA" id="ARBA00023163"/>
    </source>
</evidence>
<keyword evidence="3" id="KW-0731">Sigma factor</keyword>
<evidence type="ECO:0000256" key="3">
    <source>
        <dbReference type="ARBA" id="ARBA00023082"/>
    </source>
</evidence>
<evidence type="ECO:0000256" key="1">
    <source>
        <dbReference type="ARBA" id="ARBA00010641"/>
    </source>
</evidence>
<dbReference type="PANTHER" id="PTHR43133">
    <property type="entry name" value="RNA POLYMERASE ECF-TYPE SIGMA FACTO"/>
    <property type="match status" value="1"/>
</dbReference>
<evidence type="ECO:0000256" key="2">
    <source>
        <dbReference type="ARBA" id="ARBA00023015"/>
    </source>
</evidence>
<dbReference type="InterPro" id="IPR013325">
    <property type="entry name" value="RNA_pol_sigma_r2"/>
</dbReference>
<proteinExistence type="inferred from homology"/>
<feature type="domain" description="RNA polymerase sigma-70 region 2" evidence="6">
    <location>
        <begin position="31"/>
        <end position="99"/>
    </location>
</feature>
<dbReference type="EMBL" id="SJPV01000004">
    <property type="protein sequence ID" value="TWU38608.1"/>
    <property type="molecule type" value="Genomic_DNA"/>
</dbReference>
<organism evidence="7 8">
    <name type="scientific">Novipirellula artificiosorum</name>
    <dbReference type="NCBI Taxonomy" id="2528016"/>
    <lineage>
        <taxon>Bacteria</taxon>
        <taxon>Pseudomonadati</taxon>
        <taxon>Planctomycetota</taxon>
        <taxon>Planctomycetia</taxon>
        <taxon>Pirellulales</taxon>
        <taxon>Pirellulaceae</taxon>
        <taxon>Novipirellula</taxon>
    </lineage>
</organism>
<dbReference type="Gene3D" id="1.10.10.10">
    <property type="entry name" value="Winged helix-like DNA-binding domain superfamily/Winged helix DNA-binding domain"/>
    <property type="match status" value="1"/>
</dbReference>
<dbReference type="OrthoDB" id="258490at2"/>
<keyword evidence="5" id="KW-0804">Transcription</keyword>
<dbReference type="GO" id="GO:0003677">
    <property type="term" value="F:DNA binding"/>
    <property type="evidence" value="ECO:0007669"/>
    <property type="project" value="UniProtKB-KW"/>
</dbReference>
<evidence type="ECO:0000256" key="4">
    <source>
        <dbReference type="ARBA" id="ARBA00023125"/>
    </source>
</evidence>
<name>A0A5C6DPG1_9BACT</name>